<sequence>MIKVAMCGDDADCLDQVEKMLNDYACKNRLSFSIHSFTSAVPLLETMNTDFQIYIFDFNMTSRKKMRLVHSIKKMDKYAYLIFLTSAIEMAKDTYPVPIINYLTKPLHQTALEREMDRAIRHTEKIANNYMFIKNHDGLFKVFLPGVYYIETFNRNLLIHTDHGNYLCFKKMQQLENELINYPFIRCHSSYIVNMDYIRRITNNEIELENRDKILVSKWRRKNVVESLTSYIENV</sequence>
<dbReference type="GeneID" id="77010729"/>
<name>A0A090Y8Q8_PAEMA</name>
<dbReference type="AlphaFoldDB" id="A0A090Y8Q8"/>
<evidence type="ECO:0000313" key="4">
    <source>
        <dbReference type="Proteomes" id="UP000029278"/>
    </source>
</evidence>
<dbReference type="InterPro" id="IPR011006">
    <property type="entry name" value="CheY-like_superfamily"/>
</dbReference>
<dbReference type="SMART" id="SM00850">
    <property type="entry name" value="LytTR"/>
    <property type="match status" value="1"/>
</dbReference>
<comment type="caution">
    <text evidence="2">The sequence shown here is derived from an EMBL/GenBank/DDBJ whole genome shotgun (WGS) entry which is preliminary data.</text>
</comment>
<feature type="domain" description="HTH LytTR-type" evidence="1">
    <location>
        <begin position="147"/>
        <end position="230"/>
    </location>
</feature>
<organism evidence="2 4">
    <name type="scientific">Paenibacillus macerans</name>
    <name type="common">Bacillus macerans</name>
    <dbReference type="NCBI Taxonomy" id="44252"/>
    <lineage>
        <taxon>Bacteria</taxon>
        <taxon>Bacillati</taxon>
        <taxon>Bacillota</taxon>
        <taxon>Bacilli</taxon>
        <taxon>Bacillales</taxon>
        <taxon>Paenibacillaceae</taxon>
        <taxon>Paenibacillus</taxon>
    </lineage>
</organism>
<gene>
    <name evidence="2" type="ORF">DJ90_1357</name>
    <name evidence="3" type="ORF">GNQ08_01465</name>
</gene>
<accession>A0A090Y8Q8</accession>
<dbReference type="PANTHER" id="PTHR37299:SF1">
    <property type="entry name" value="STAGE 0 SPORULATION PROTEIN A HOMOLOG"/>
    <property type="match status" value="1"/>
</dbReference>
<dbReference type="GO" id="GO:0000156">
    <property type="term" value="F:phosphorelay response regulator activity"/>
    <property type="evidence" value="ECO:0007669"/>
    <property type="project" value="InterPro"/>
</dbReference>
<reference evidence="3 5" key="2">
    <citation type="submission" date="2019-11" db="EMBL/GenBank/DDBJ databases">
        <title>Draft genome sequences of five Paenibacillus species of dairy origin.</title>
        <authorList>
            <person name="Olajide A.M."/>
            <person name="Chen S."/>
            <person name="Lapointe G."/>
        </authorList>
    </citation>
    <scope>NUCLEOTIDE SEQUENCE [LARGE SCALE GENOMIC DNA]</scope>
    <source>
        <strain evidence="3 5">3CT49</strain>
    </source>
</reference>
<evidence type="ECO:0000259" key="1">
    <source>
        <dbReference type="PROSITE" id="PS50930"/>
    </source>
</evidence>
<dbReference type="EMBL" id="WNZZ01000001">
    <property type="protein sequence ID" value="MUG21101.1"/>
    <property type="molecule type" value="Genomic_DNA"/>
</dbReference>
<reference evidence="2 4" key="1">
    <citation type="submission" date="2014-04" db="EMBL/GenBank/DDBJ databases">
        <authorList>
            <person name="Bishop-Lilly K.A."/>
            <person name="Broomall S.M."/>
            <person name="Chain P.S."/>
            <person name="Chertkov O."/>
            <person name="Coyne S.R."/>
            <person name="Daligault H.E."/>
            <person name="Davenport K.W."/>
            <person name="Erkkila T."/>
            <person name="Frey K.G."/>
            <person name="Gibbons H.S."/>
            <person name="Gu W."/>
            <person name="Jaissle J."/>
            <person name="Johnson S.L."/>
            <person name="Koroleva G.I."/>
            <person name="Ladner J.T."/>
            <person name="Lo C.-C."/>
            <person name="Minogue T.D."/>
            <person name="Munk C."/>
            <person name="Palacios G.F."/>
            <person name="Redden C.L."/>
            <person name="Rosenzweig C.N."/>
            <person name="Scholz M.B."/>
            <person name="Teshima H."/>
            <person name="Xu Y."/>
        </authorList>
    </citation>
    <scope>NUCLEOTIDE SEQUENCE [LARGE SCALE GENOMIC DNA]</scope>
    <source>
        <strain evidence="2 4">8244</strain>
    </source>
</reference>
<protein>
    <submittedName>
        <fullName evidence="2">LytTr DNA-binding domain protein</fullName>
    </submittedName>
    <submittedName>
        <fullName evidence="3">Response regulator</fullName>
    </submittedName>
</protein>
<dbReference type="PATRIC" id="fig|44252.3.peg.5638"/>
<dbReference type="GO" id="GO:0003677">
    <property type="term" value="F:DNA binding"/>
    <property type="evidence" value="ECO:0007669"/>
    <property type="project" value="UniProtKB-KW"/>
</dbReference>
<dbReference type="InterPro" id="IPR007492">
    <property type="entry name" value="LytTR_DNA-bd_dom"/>
</dbReference>
<keyword evidence="4" id="KW-1185">Reference proteome</keyword>
<dbReference type="HOGENOM" id="CLU_000445_14_2_9"/>
<dbReference type="RefSeq" id="WP_051985177.1">
    <property type="nucleotide sequence ID" value="NZ_BGML01000004.1"/>
</dbReference>
<dbReference type="InterPro" id="IPR046947">
    <property type="entry name" value="LytR-like"/>
</dbReference>
<evidence type="ECO:0000313" key="3">
    <source>
        <dbReference type="EMBL" id="MUG21101.1"/>
    </source>
</evidence>
<dbReference type="PROSITE" id="PS50930">
    <property type="entry name" value="HTH_LYTTR"/>
    <property type="match status" value="1"/>
</dbReference>
<evidence type="ECO:0000313" key="2">
    <source>
        <dbReference type="EMBL" id="KFM94556.1"/>
    </source>
</evidence>
<dbReference type="OrthoDB" id="9802383at2"/>
<dbReference type="PANTHER" id="PTHR37299">
    <property type="entry name" value="TRANSCRIPTIONAL REGULATOR-RELATED"/>
    <property type="match status" value="1"/>
</dbReference>
<proteinExistence type="predicted"/>
<keyword evidence="2" id="KW-0238">DNA-binding</keyword>
<dbReference type="SUPFAM" id="SSF52172">
    <property type="entry name" value="CheY-like"/>
    <property type="match status" value="1"/>
</dbReference>
<evidence type="ECO:0000313" key="5">
    <source>
        <dbReference type="Proteomes" id="UP000442469"/>
    </source>
</evidence>
<dbReference type="Pfam" id="PF04397">
    <property type="entry name" value="LytTR"/>
    <property type="match status" value="1"/>
</dbReference>
<dbReference type="Proteomes" id="UP000442469">
    <property type="component" value="Unassembled WGS sequence"/>
</dbReference>
<dbReference type="Gene3D" id="3.40.50.2300">
    <property type="match status" value="1"/>
</dbReference>
<dbReference type="Proteomes" id="UP000029278">
    <property type="component" value="Unassembled WGS sequence"/>
</dbReference>
<dbReference type="EMBL" id="JMQA01000047">
    <property type="protein sequence ID" value="KFM94556.1"/>
    <property type="molecule type" value="Genomic_DNA"/>
</dbReference>
<dbReference type="STRING" id="44252.DJ90_1357"/>
<dbReference type="Gene3D" id="2.40.50.1020">
    <property type="entry name" value="LytTr DNA-binding domain"/>
    <property type="match status" value="1"/>
</dbReference>